<comment type="similarity">
    <text evidence="1 3">Belongs to the short-chain dehydrogenases/reductases (SDR) family.</text>
</comment>
<proteinExistence type="inferred from homology"/>
<organism evidence="4 5">
    <name type="scientific">Naematelia encephala</name>
    <dbReference type="NCBI Taxonomy" id="71784"/>
    <lineage>
        <taxon>Eukaryota</taxon>
        <taxon>Fungi</taxon>
        <taxon>Dikarya</taxon>
        <taxon>Basidiomycota</taxon>
        <taxon>Agaricomycotina</taxon>
        <taxon>Tremellomycetes</taxon>
        <taxon>Tremellales</taxon>
        <taxon>Naemateliaceae</taxon>
        <taxon>Naematelia</taxon>
    </lineage>
</organism>
<sequence>MPQTVLITGTSTGLGRSIAKLFQSKGWNVVATMRSPSKETELDKLENTLVTRLDVQDIESIDAAVAAGIAKFGRIDVLVNNAGYGTFGALEATSSASIRRQFDVNLFGLLDTTKALLPHFHSNHSGIIINISSVGGRIAVPIASLYHGTKWAVEGISESLQFELAPLGIKIKLIEPGGIKTDYGTRSREVSGDPNDPKLADYQPIVDKLIGILEAEMKTTGAEPDDVAQYVYTAATDGTDQLRYEAGPTAKQFLDHRRAVDDPTWFAGLRAQFL</sequence>
<dbReference type="AlphaFoldDB" id="A0A1Y2BM63"/>
<dbReference type="GO" id="GO:0016491">
    <property type="term" value="F:oxidoreductase activity"/>
    <property type="evidence" value="ECO:0007669"/>
    <property type="project" value="UniProtKB-KW"/>
</dbReference>
<accession>A0A1Y2BM63</accession>
<evidence type="ECO:0000256" key="1">
    <source>
        <dbReference type="ARBA" id="ARBA00006484"/>
    </source>
</evidence>
<keyword evidence="5" id="KW-1185">Reference proteome</keyword>
<protein>
    <submittedName>
        <fullName evidence="4">Short-chain dehydrogenase/reductase SDR</fullName>
    </submittedName>
</protein>
<dbReference type="InterPro" id="IPR051911">
    <property type="entry name" value="SDR_oxidoreductase"/>
</dbReference>
<dbReference type="CDD" id="cd05374">
    <property type="entry name" value="17beta-HSD-like_SDR_c"/>
    <property type="match status" value="1"/>
</dbReference>
<dbReference type="InterPro" id="IPR002347">
    <property type="entry name" value="SDR_fam"/>
</dbReference>
<dbReference type="Gene3D" id="3.40.50.720">
    <property type="entry name" value="NAD(P)-binding Rossmann-like Domain"/>
    <property type="match status" value="1"/>
</dbReference>
<keyword evidence="2" id="KW-0560">Oxidoreductase</keyword>
<dbReference type="OrthoDB" id="2580353at2759"/>
<dbReference type="EMBL" id="MCFC01000001">
    <property type="protein sequence ID" value="ORY35854.1"/>
    <property type="molecule type" value="Genomic_DNA"/>
</dbReference>
<name>A0A1Y2BM63_9TREE</name>
<comment type="caution">
    <text evidence="4">The sequence shown here is derived from an EMBL/GenBank/DDBJ whole genome shotgun (WGS) entry which is preliminary data.</text>
</comment>
<evidence type="ECO:0000256" key="2">
    <source>
        <dbReference type="ARBA" id="ARBA00023002"/>
    </source>
</evidence>
<dbReference type="InParanoid" id="A0A1Y2BM63"/>
<dbReference type="STRING" id="71784.A0A1Y2BM63"/>
<dbReference type="PRINTS" id="PR00080">
    <property type="entry name" value="SDRFAMILY"/>
</dbReference>
<reference evidence="4 5" key="1">
    <citation type="submission" date="2016-07" db="EMBL/GenBank/DDBJ databases">
        <title>Pervasive Adenine N6-methylation of Active Genes in Fungi.</title>
        <authorList>
            <consortium name="DOE Joint Genome Institute"/>
            <person name="Mondo S.J."/>
            <person name="Dannebaum R.O."/>
            <person name="Kuo R.C."/>
            <person name="Labutti K."/>
            <person name="Haridas S."/>
            <person name="Kuo A."/>
            <person name="Salamov A."/>
            <person name="Ahrendt S.R."/>
            <person name="Lipzen A."/>
            <person name="Sullivan W."/>
            <person name="Andreopoulos W.B."/>
            <person name="Clum A."/>
            <person name="Lindquist E."/>
            <person name="Daum C."/>
            <person name="Ramamoorthy G.K."/>
            <person name="Gryganskyi A."/>
            <person name="Culley D."/>
            <person name="Magnuson J.K."/>
            <person name="James T.Y."/>
            <person name="O'Malley M.A."/>
            <person name="Stajich J.E."/>
            <person name="Spatafora J.W."/>
            <person name="Visel A."/>
            <person name="Grigoriev I.V."/>
        </authorList>
    </citation>
    <scope>NUCLEOTIDE SEQUENCE [LARGE SCALE GENOMIC DNA]</scope>
    <source>
        <strain evidence="4 5">68-887.2</strain>
    </source>
</reference>
<dbReference type="Proteomes" id="UP000193986">
    <property type="component" value="Unassembled WGS sequence"/>
</dbReference>
<evidence type="ECO:0000313" key="5">
    <source>
        <dbReference type="Proteomes" id="UP000193986"/>
    </source>
</evidence>
<dbReference type="PRINTS" id="PR00081">
    <property type="entry name" value="GDHRDH"/>
</dbReference>
<dbReference type="SUPFAM" id="SSF51735">
    <property type="entry name" value="NAD(P)-binding Rossmann-fold domains"/>
    <property type="match status" value="1"/>
</dbReference>
<evidence type="ECO:0000256" key="3">
    <source>
        <dbReference type="RuleBase" id="RU000363"/>
    </source>
</evidence>
<dbReference type="InterPro" id="IPR036291">
    <property type="entry name" value="NAD(P)-bd_dom_sf"/>
</dbReference>
<dbReference type="FunCoup" id="A0A1Y2BM63">
    <property type="interactions" value="1"/>
</dbReference>
<dbReference type="Pfam" id="PF00106">
    <property type="entry name" value="adh_short"/>
    <property type="match status" value="1"/>
</dbReference>
<dbReference type="PANTHER" id="PTHR43976">
    <property type="entry name" value="SHORT CHAIN DEHYDROGENASE"/>
    <property type="match status" value="1"/>
</dbReference>
<dbReference type="PANTHER" id="PTHR43976:SF16">
    <property type="entry name" value="SHORT-CHAIN DEHYDROGENASE_REDUCTASE FAMILY PROTEIN"/>
    <property type="match status" value="1"/>
</dbReference>
<evidence type="ECO:0000313" key="4">
    <source>
        <dbReference type="EMBL" id="ORY35854.1"/>
    </source>
</evidence>
<gene>
    <name evidence="4" type="ORF">BCR39DRAFT_512603</name>
</gene>